<name>A0A913X7P1_EXADI</name>
<feature type="transmembrane region" description="Helical" evidence="2">
    <location>
        <begin position="12"/>
        <end position="32"/>
    </location>
</feature>
<evidence type="ECO:0000313" key="5">
    <source>
        <dbReference type="Proteomes" id="UP000887567"/>
    </source>
</evidence>
<dbReference type="EnsemblMetazoa" id="XM_021044070.2">
    <property type="protein sequence ID" value="XP_020899729.1"/>
    <property type="gene ID" value="LOC110238397"/>
</dbReference>
<feature type="coiled-coil region" evidence="1">
    <location>
        <begin position="224"/>
        <end position="260"/>
    </location>
</feature>
<dbReference type="Proteomes" id="UP000887567">
    <property type="component" value="Unplaced"/>
</dbReference>
<evidence type="ECO:0000256" key="1">
    <source>
        <dbReference type="SAM" id="Coils"/>
    </source>
</evidence>
<dbReference type="InterPro" id="IPR001107">
    <property type="entry name" value="Band_7"/>
</dbReference>
<protein>
    <recommendedName>
        <fullName evidence="3">Band 7 domain-containing protein</fullName>
    </recommendedName>
</protein>
<keyword evidence="5" id="KW-1185">Reference proteome</keyword>
<sequence length="331" mass="37754">MAGSDFSCMRCTASILFVIGVILLVVLLPMSFGNVEYYQIALVKQKSTGKVDLSRVYSSGRYLIGPDYTFKTFEADAHFETLNQVSTYSADKVEVTVSCTFQYFLKPEDLADLHQEYDVYYKPVIKSTANAVIKGVATDIPVGDFIRKREIVESKLFKAVADRLGGKCCRKDCKLYKCRSDCLPYRDCKKSDKGVFVEVRYFQLLGFDIHYDVKSRYLRQVIEREQEEEANFQLEEKVVRKETDRQRNEINNEAKEITQNSTSQATVIMAKAEGAALVEVEQARNTGLQQVFTSLGIKTESHKASYIYLSALRQQHKAKINVNYNTLMARD</sequence>
<keyword evidence="2" id="KW-0472">Membrane</keyword>
<evidence type="ECO:0000313" key="4">
    <source>
        <dbReference type="EnsemblMetazoa" id="XP_020899729.1"/>
    </source>
</evidence>
<dbReference type="RefSeq" id="XP_020899729.1">
    <property type="nucleotide sequence ID" value="XM_021044070.2"/>
</dbReference>
<feature type="domain" description="Band 7" evidence="3">
    <location>
        <begin position="39"/>
        <end position="168"/>
    </location>
</feature>
<proteinExistence type="predicted"/>
<keyword evidence="2" id="KW-1133">Transmembrane helix</keyword>
<dbReference type="OMA" id="PNDVQSQ"/>
<reference evidence="4" key="1">
    <citation type="submission" date="2022-11" db="UniProtKB">
        <authorList>
            <consortium name="EnsemblMetazoa"/>
        </authorList>
    </citation>
    <scope>IDENTIFICATION</scope>
</reference>
<keyword evidence="2" id="KW-0812">Transmembrane</keyword>
<organism evidence="4 5">
    <name type="scientific">Exaiptasia diaphana</name>
    <name type="common">Tropical sea anemone</name>
    <name type="synonym">Aiptasia pulchella</name>
    <dbReference type="NCBI Taxonomy" id="2652724"/>
    <lineage>
        <taxon>Eukaryota</taxon>
        <taxon>Metazoa</taxon>
        <taxon>Cnidaria</taxon>
        <taxon>Anthozoa</taxon>
        <taxon>Hexacorallia</taxon>
        <taxon>Actiniaria</taxon>
        <taxon>Aiptasiidae</taxon>
        <taxon>Exaiptasia</taxon>
    </lineage>
</organism>
<dbReference type="Pfam" id="PF01145">
    <property type="entry name" value="Band_7"/>
    <property type="match status" value="1"/>
</dbReference>
<keyword evidence="1" id="KW-0175">Coiled coil</keyword>
<dbReference type="OrthoDB" id="5986675at2759"/>
<evidence type="ECO:0000259" key="3">
    <source>
        <dbReference type="Pfam" id="PF01145"/>
    </source>
</evidence>
<dbReference type="KEGG" id="epa:110238397"/>
<accession>A0A913X7P1</accession>
<dbReference type="GeneID" id="110238397"/>
<evidence type="ECO:0000256" key="2">
    <source>
        <dbReference type="SAM" id="Phobius"/>
    </source>
</evidence>
<dbReference type="AlphaFoldDB" id="A0A913X7P1"/>